<protein>
    <submittedName>
        <fullName evidence="1">Uncharacterized protein</fullName>
    </submittedName>
</protein>
<gene>
    <name evidence="1" type="ORF">GDO54_007472</name>
</gene>
<sequence length="96" mass="11208">MNVGEKKFKNVYYLLTQSGSGISDCQWHADCVWTEVEVYRVQLFCDSNICLKQFGKEHKVTLNIPLKSDVKTMFFFPCKWFILIVTMSLRSVSVCR</sequence>
<organism evidence="1 2">
    <name type="scientific">Pyxicephalus adspersus</name>
    <name type="common">African bullfrog</name>
    <dbReference type="NCBI Taxonomy" id="30357"/>
    <lineage>
        <taxon>Eukaryota</taxon>
        <taxon>Metazoa</taxon>
        <taxon>Chordata</taxon>
        <taxon>Craniata</taxon>
        <taxon>Vertebrata</taxon>
        <taxon>Euteleostomi</taxon>
        <taxon>Amphibia</taxon>
        <taxon>Batrachia</taxon>
        <taxon>Anura</taxon>
        <taxon>Neobatrachia</taxon>
        <taxon>Ranoidea</taxon>
        <taxon>Pyxicephalidae</taxon>
        <taxon>Pyxicephalinae</taxon>
        <taxon>Pyxicephalus</taxon>
    </lineage>
</organism>
<dbReference type="AlphaFoldDB" id="A0AAV3AJL9"/>
<dbReference type="EMBL" id="DYDO01000002">
    <property type="protein sequence ID" value="DBA31679.1"/>
    <property type="molecule type" value="Genomic_DNA"/>
</dbReference>
<evidence type="ECO:0000313" key="2">
    <source>
        <dbReference type="Proteomes" id="UP001181693"/>
    </source>
</evidence>
<dbReference type="Proteomes" id="UP001181693">
    <property type="component" value="Unassembled WGS sequence"/>
</dbReference>
<name>A0AAV3AJL9_PYXAD</name>
<proteinExistence type="predicted"/>
<accession>A0AAV3AJL9</accession>
<comment type="caution">
    <text evidence="1">The sequence shown here is derived from an EMBL/GenBank/DDBJ whole genome shotgun (WGS) entry which is preliminary data.</text>
</comment>
<evidence type="ECO:0000313" key="1">
    <source>
        <dbReference type="EMBL" id="DBA31679.1"/>
    </source>
</evidence>
<keyword evidence="2" id="KW-1185">Reference proteome</keyword>
<reference evidence="1" key="1">
    <citation type="thesis" date="2020" institute="ProQuest LLC" country="789 East Eisenhower Parkway, Ann Arbor, MI, USA">
        <title>Comparative Genomics and Chromosome Evolution.</title>
        <authorList>
            <person name="Mudd A.B."/>
        </authorList>
    </citation>
    <scope>NUCLEOTIDE SEQUENCE</scope>
    <source>
        <strain evidence="1">1538</strain>
        <tissue evidence="1">Blood</tissue>
    </source>
</reference>